<feature type="transmembrane region" description="Helical" evidence="1">
    <location>
        <begin position="29"/>
        <end position="52"/>
    </location>
</feature>
<keyword evidence="1" id="KW-0812">Transmembrane</keyword>
<dbReference type="AlphaFoldDB" id="A0A2H4FG26"/>
<keyword evidence="1" id="KW-1133">Transmembrane helix</keyword>
<accession>A0A2H4FG26</accession>
<organism evidence="2">
    <name type="scientific">Kappaphycus alvarezii</name>
    <dbReference type="NCBI Taxonomy" id="38544"/>
    <lineage>
        <taxon>Eukaryota</taxon>
        <taxon>Rhodophyta</taxon>
        <taxon>Florideophyceae</taxon>
        <taxon>Rhodymeniophycidae</taxon>
        <taxon>Gigartinales</taxon>
        <taxon>Solieriaceae</taxon>
        <taxon>Kappaphycus</taxon>
    </lineage>
</organism>
<gene>
    <name evidence="2" type="primary">ycf17</name>
    <name evidence="2" type="ORF">mogbl043</name>
</gene>
<proteinExistence type="predicted"/>
<dbReference type="SUPFAM" id="SSF103511">
    <property type="entry name" value="Chlorophyll a-b binding protein"/>
    <property type="match status" value="1"/>
</dbReference>
<reference evidence="2" key="1">
    <citation type="submission" date="2016-03" db="EMBL/GenBank/DDBJ databases">
        <title>Complete plastid genome of Kappaphycus alvarezii.</title>
        <authorList>
            <person name="Zhang L."/>
            <person name="Liu T."/>
            <person name="Liu N."/>
        </authorList>
    </citation>
    <scope>NUCLEOTIDE SEQUENCE</scope>
</reference>
<name>A0A2H4FG26_9FLOR</name>
<evidence type="ECO:0000313" key="2">
    <source>
        <dbReference type="EMBL" id="AOV83642.1"/>
    </source>
</evidence>
<keyword evidence="1" id="KW-0472">Membrane</keyword>
<protein>
    <submittedName>
        <fullName evidence="2">CAB/ELIP/HLIP superfamily protein</fullName>
    </submittedName>
</protein>
<keyword evidence="2" id="KW-0150">Chloroplast</keyword>
<sequence length="57" mass="6637">MILFFINLLFSNKWIWGFSEEAESWNGRLAMVAFCIIIIVELMYSCSILDVLGFRKG</sequence>
<geneLocation type="chloroplast" evidence="2"/>
<evidence type="ECO:0000256" key="1">
    <source>
        <dbReference type="SAM" id="Phobius"/>
    </source>
</evidence>
<dbReference type="EMBL" id="KU892652">
    <property type="protein sequence ID" value="AOV83642.1"/>
    <property type="molecule type" value="Genomic_DNA"/>
</dbReference>
<keyword evidence="2" id="KW-0934">Plastid</keyword>